<dbReference type="Gene3D" id="3.40.50.150">
    <property type="entry name" value="Vaccinia Virus protein VP39"/>
    <property type="match status" value="1"/>
</dbReference>
<keyword evidence="3" id="KW-1185">Reference proteome</keyword>
<evidence type="ECO:0000313" key="3">
    <source>
        <dbReference type="Proteomes" id="UP000671852"/>
    </source>
</evidence>
<dbReference type="Pfam" id="PF13649">
    <property type="entry name" value="Methyltransf_25"/>
    <property type="match status" value="1"/>
</dbReference>
<dbReference type="AlphaFoldDB" id="A0A975B2U6"/>
<keyword evidence="2" id="KW-0489">Methyltransferase</keyword>
<name>A0A975B2U6_9BACT</name>
<feature type="domain" description="Methyltransferase" evidence="1">
    <location>
        <begin position="40"/>
        <end position="133"/>
    </location>
</feature>
<evidence type="ECO:0000313" key="2">
    <source>
        <dbReference type="EMBL" id="QSZ43123.1"/>
    </source>
</evidence>
<protein>
    <submittedName>
        <fullName evidence="2">Methyltransferase domain-containing protein</fullName>
    </submittedName>
</protein>
<keyword evidence="2" id="KW-0808">Transferase</keyword>
<dbReference type="CDD" id="cd02440">
    <property type="entry name" value="AdoMet_MTases"/>
    <property type="match status" value="1"/>
</dbReference>
<dbReference type="InterPro" id="IPR041698">
    <property type="entry name" value="Methyltransf_25"/>
</dbReference>
<dbReference type="InterPro" id="IPR029063">
    <property type="entry name" value="SAM-dependent_MTases_sf"/>
</dbReference>
<dbReference type="SUPFAM" id="SSF53335">
    <property type="entry name" value="S-adenosyl-L-methionine-dependent methyltransferases"/>
    <property type="match status" value="1"/>
</dbReference>
<dbReference type="GO" id="GO:0008168">
    <property type="term" value="F:methyltransferase activity"/>
    <property type="evidence" value="ECO:0007669"/>
    <property type="project" value="UniProtKB-KW"/>
</dbReference>
<gene>
    <name evidence="2" type="ORF">GJV85_12190</name>
</gene>
<evidence type="ECO:0000259" key="1">
    <source>
        <dbReference type="Pfam" id="PF13649"/>
    </source>
</evidence>
<organism evidence="2 3">
    <name type="scientific">Sulfurimonas aquatica</name>
    <dbReference type="NCBI Taxonomy" id="2672570"/>
    <lineage>
        <taxon>Bacteria</taxon>
        <taxon>Pseudomonadati</taxon>
        <taxon>Campylobacterota</taxon>
        <taxon>Epsilonproteobacteria</taxon>
        <taxon>Campylobacterales</taxon>
        <taxon>Sulfurimonadaceae</taxon>
        <taxon>Sulfurimonas</taxon>
    </lineage>
</organism>
<accession>A0A975B2U6</accession>
<dbReference type="Proteomes" id="UP000671852">
    <property type="component" value="Chromosome"/>
</dbReference>
<sequence>MTTIDYYNTNATQLIDRYDNANMSSLHQLLLKHIPKNSSILDIGFGSGRDLQFLHDNGYDIWGIDPSAKFVENAKKRFPSQQNQFLEESVPFDRKDIGFPKDLDVVITIAIWMHLKHSKYKDVVESIVSVLKSQSTVVISYSQGSRANDERYFEEVDLDYITELFNVKGFTLVEMLTNNDSLDRDSLTWVTVVFKND</sequence>
<reference evidence="2" key="2">
    <citation type="submission" date="2021-04" db="EMBL/GenBank/DDBJ databases">
        <title>Isolation and characterization of a novel species of the genus Sulfurimonas.</title>
        <authorList>
            <person name="Fukui M."/>
        </authorList>
    </citation>
    <scope>NUCLEOTIDE SEQUENCE</scope>
    <source>
        <strain evidence="2">H1576</strain>
    </source>
</reference>
<dbReference type="KEGG" id="saqt:GJV85_12190"/>
<proteinExistence type="predicted"/>
<reference evidence="2" key="1">
    <citation type="submission" date="2019-11" db="EMBL/GenBank/DDBJ databases">
        <authorList>
            <person name="Kojima H."/>
        </authorList>
    </citation>
    <scope>NUCLEOTIDE SEQUENCE</scope>
    <source>
        <strain evidence="2">H1576</strain>
    </source>
</reference>
<dbReference type="EMBL" id="CP046072">
    <property type="protein sequence ID" value="QSZ43123.1"/>
    <property type="molecule type" value="Genomic_DNA"/>
</dbReference>
<dbReference type="GO" id="GO:0032259">
    <property type="term" value="P:methylation"/>
    <property type="evidence" value="ECO:0007669"/>
    <property type="project" value="UniProtKB-KW"/>
</dbReference>